<keyword evidence="3 5" id="KW-0012">Acyltransferase</keyword>
<sequence length="395" mass="41684">MVSPAFVIDAVRSPMGRARAGGALADVHPVELLAQVISALIERTAVDPGEVEDLLVGCVTQSAEQSGNIGRMAWLAAGLPEHVPSVTIERKCGSGQQALQFAAQGVMAGSYDIVIAAGVESMSRVPIGSNRQGADIYGSSVTERYAPGLVSQGVAAELVAQRWGIRRERLDEFAARSHELAHTADSAGAFEREIVPITVPGTGTVVDRDETIRPGTTADKIGALAPVFRTDELAARFPELDWRVTAASSSQLTDGASAVLIASERAARRMRWQPRARFHGFHACGDDPLLMLTAPIAATRTLLARTGLGLDDMDHVEVNEAFASVPLAWADELGADLDRLNPRGGAIALGHPLGATGCRLLTTMLHAMEDNGGRYGLQTVCEAGGMANALVLQRD</sequence>
<dbReference type="EMBL" id="SNXK01000004">
    <property type="protein sequence ID" value="TDP37789.1"/>
    <property type="molecule type" value="Genomic_DNA"/>
</dbReference>
<comment type="similarity">
    <text evidence="1 5">Belongs to the thiolase-like superfamily. Thiolase family.</text>
</comment>
<evidence type="ECO:0000259" key="7">
    <source>
        <dbReference type="Pfam" id="PF02803"/>
    </source>
</evidence>
<dbReference type="Proteomes" id="UP000295087">
    <property type="component" value="Unassembled WGS sequence"/>
</dbReference>
<reference evidence="8 9" key="1">
    <citation type="submission" date="2019-03" db="EMBL/GenBank/DDBJ databases">
        <title>Genomic Encyclopedia of Type Strains, Phase IV (KMG-IV): sequencing the most valuable type-strain genomes for metagenomic binning, comparative biology and taxonomic classification.</title>
        <authorList>
            <person name="Goeker M."/>
        </authorList>
    </citation>
    <scope>NUCLEOTIDE SEQUENCE [LARGE SCALE GENOMIC DNA]</scope>
    <source>
        <strain evidence="8 9">DSM 44496</strain>
    </source>
</reference>
<dbReference type="NCBIfam" id="TIGR01930">
    <property type="entry name" value="AcCoA-C-Actrans"/>
    <property type="match status" value="1"/>
</dbReference>
<dbReference type="AlphaFoldDB" id="A0A4R6PLZ4"/>
<dbReference type="InterPro" id="IPR020617">
    <property type="entry name" value="Thiolase_C"/>
</dbReference>
<dbReference type="PIRSF" id="PIRSF000429">
    <property type="entry name" value="Ac-CoA_Ac_transf"/>
    <property type="match status" value="1"/>
</dbReference>
<dbReference type="CDD" id="cd00751">
    <property type="entry name" value="thiolase"/>
    <property type="match status" value="1"/>
</dbReference>
<dbReference type="InterPro" id="IPR016039">
    <property type="entry name" value="Thiolase-like"/>
</dbReference>
<evidence type="ECO:0000313" key="8">
    <source>
        <dbReference type="EMBL" id="TDP37789.1"/>
    </source>
</evidence>
<dbReference type="SUPFAM" id="SSF53901">
    <property type="entry name" value="Thiolase-like"/>
    <property type="match status" value="2"/>
</dbReference>
<dbReference type="PROSITE" id="PS00737">
    <property type="entry name" value="THIOLASE_2"/>
    <property type="match status" value="1"/>
</dbReference>
<dbReference type="InterPro" id="IPR002155">
    <property type="entry name" value="Thiolase"/>
</dbReference>
<gene>
    <name evidence="8" type="ORF">DFR75_104139</name>
</gene>
<feature type="domain" description="Thiolase N-terminal" evidence="6">
    <location>
        <begin position="6"/>
        <end position="264"/>
    </location>
</feature>
<organism evidence="8 9">
    <name type="scientific">Nocardia ignorata</name>
    <dbReference type="NCBI Taxonomy" id="145285"/>
    <lineage>
        <taxon>Bacteria</taxon>
        <taxon>Bacillati</taxon>
        <taxon>Actinomycetota</taxon>
        <taxon>Actinomycetes</taxon>
        <taxon>Mycobacteriales</taxon>
        <taxon>Nocardiaceae</taxon>
        <taxon>Nocardia</taxon>
    </lineage>
</organism>
<dbReference type="InterPro" id="IPR020616">
    <property type="entry name" value="Thiolase_N"/>
</dbReference>
<evidence type="ECO:0000256" key="1">
    <source>
        <dbReference type="ARBA" id="ARBA00010982"/>
    </source>
</evidence>
<dbReference type="Gene3D" id="3.40.47.10">
    <property type="match status" value="2"/>
</dbReference>
<evidence type="ECO:0000256" key="5">
    <source>
        <dbReference type="RuleBase" id="RU003557"/>
    </source>
</evidence>
<protein>
    <submittedName>
        <fullName evidence="8">Acetyl-CoA C-acetyltransferase/acetyl-CoA acyltransferase</fullName>
    </submittedName>
</protein>
<feature type="active site" description="Proton acceptor" evidence="4">
    <location>
        <position position="381"/>
    </location>
</feature>
<evidence type="ECO:0000256" key="4">
    <source>
        <dbReference type="PIRSR" id="PIRSR000429-1"/>
    </source>
</evidence>
<dbReference type="GO" id="GO:0016747">
    <property type="term" value="F:acyltransferase activity, transferring groups other than amino-acyl groups"/>
    <property type="evidence" value="ECO:0007669"/>
    <property type="project" value="InterPro"/>
</dbReference>
<name>A0A4R6PLZ4_NOCIG</name>
<dbReference type="InterPro" id="IPR020613">
    <property type="entry name" value="Thiolase_CS"/>
</dbReference>
<feature type="active site" description="Proton acceptor" evidence="4">
    <location>
        <position position="351"/>
    </location>
</feature>
<dbReference type="PANTHER" id="PTHR43365">
    <property type="entry name" value="BLR7806 PROTEIN"/>
    <property type="match status" value="1"/>
</dbReference>
<evidence type="ECO:0000256" key="2">
    <source>
        <dbReference type="ARBA" id="ARBA00022679"/>
    </source>
</evidence>
<dbReference type="Pfam" id="PF02803">
    <property type="entry name" value="Thiolase_C"/>
    <property type="match status" value="1"/>
</dbReference>
<dbReference type="Pfam" id="PF00108">
    <property type="entry name" value="Thiolase_N"/>
    <property type="match status" value="1"/>
</dbReference>
<comment type="caution">
    <text evidence="8">The sequence shown here is derived from an EMBL/GenBank/DDBJ whole genome shotgun (WGS) entry which is preliminary data.</text>
</comment>
<feature type="domain" description="Thiolase C-terminal" evidence="7">
    <location>
        <begin position="273"/>
        <end position="394"/>
    </location>
</feature>
<proteinExistence type="inferred from homology"/>
<keyword evidence="2 5" id="KW-0808">Transferase</keyword>
<evidence type="ECO:0000313" key="9">
    <source>
        <dbReference type="Proteomes" id="UP000295087"/>
    </source>
</evidence>
<keyword evidence="9" id="KW-1185">Reference proteome</keyword>
<accession>A0A4R6PLZ4</accession>
<feature type="active site" description="Acyl-thioester intermediate" evidence="4">
    <location>
        <position position="92"/>
    </location>
</feature>
<evidence type="ECO:0000256" key="3">
    <source>
        <dbReference type="ARBA" id="ARBA00023315"/>
    </source>
</evidence>
<evidence type="ECO:0000259" key="6">
    <source>
        <dbReference type="Pfam" id="PF00108"/>
    </source>
</evidence>
<dbReference type="PANTHER" id="PTHR43365:SF1">
    <property type="entry name" value="ACETYL-COA C-ACYLTRANSFERASE"/>
    <property type="match status" value="1"/>
</dbReference>